<dbReference type="EMBL" id="NTME01000047">
    <property type="protein sequence ID" value="PBJ92488.1"/>
    <property type="molecule type" value="Genomic_DNA"/>
</dbReference>
<gene>
    <name evidence="1" type="ORF">CMV24_26535</name>
</gene>
<dbReference type="Proteomes" id="UP000218102">
    <property type="component" value="Unassembled WGS sequence"/>
</dbReference>
<accession>A0A2A3LXC9</accession>
<comment type="caution">
    <text evidence="1">The sequence shown here is derived from an EMBL/GenBank/DDBJ whole genome shotgun (WGS) entry which is preliminary data.</text>
</comment>
<name>A0A2A3LXC9_PSEDL</name>
<organism evidence="1 2">
    <name type="scientific">Pseudomonas plecoglossicida</name>
    <dbReference type="NCBI Taxonomy" id="70775"/>
    <lineage>
        <taxon>Bacteria</taxon>
        <taxon>Pseudomonadati</taxon>
        <taxon>Pseudomonadota</taxon>
        <taxon>Gammaproteobacteria</taxon>
        <taxon>Pseudomonadales</taxon>
        <taxon>Pseudomonadaceae</taxon>
        <taxon>Pseudomonas</taxon>
    </lineage>
</organism>
<evidence type="ECO:0000313" key="2">
    <source>
        <dbReference type="Proteomes" id="UP000218102"/>
    </source>
</evidence>
<evidence type="ECO:0000313" key="1">
    <source>
        <dbReference type="EMBL" id="PBJ92488.1"/>
    </source>
</evidence>
<sequence length="155" mass="17327">MGVFDDPNCVEWKVLEALDVHLSPTDKEFHLVSECVMRDADHFTPLNPVTSSGQCPACAGTAVVNEWQELLSGTLKAYKNLVCGCGHWHGDTGNLGEYQYLEDIDDWIAWHQIHIEQELAELEWLTPEDFLGFVLGLQKVHSSCNVDGISRDTPS</sequence>
<proteinExistence type="predicted"/>
<dbReference type="AlphaFoldDB" id="A0A2A3LXC9"/>
<protein>
    <submittedName>
        <fullName evidence="1">Uncharacterized protein</fullName>
    </submittedName>
</protein>
<reference evidence="1 2" key="1">
    <citation type="submission" date="2017-09" db="EMBL/GenBank/DDBJ databases">
        <authorList>
            <person name="Ehlers B."/>
            <person name="Leendertz F.H."/>
        </authorList>
    </citation>
    <scope>NUCLEOTIDE SEQUENCE [LARGE SCALE GENOMIC DNA]</scope>
    <source>
        <strain evidence="1 2">DJ-1</strain>
    </source>
</reference>